<feature type="transmembrane region" description="Helical" evidence="8">
    <location>
        <begin position="332"/>
        <end position="350"/>
    </location>
</feature>
<evidence type="ECO:0000256" key="8">
    <source>
        <dbReference type="SAM" id="Phobius"/>
    </source>
</evidence>
<accession>A0A974XJ14</accession>
<feature type="transmembrane region" description="Helical" evidence="8">
    <location>
        <begin position="113"/>
        <end position="136"/>
    </location>
</feature>
<dbReference type="KEGG" id="scyp:JYB88_14035"/>
<gene>
    <name evidence="9" type="ORF">JYB88_14035</name>
</gene>
<feature type="transmembrane region" description="Helical" evidence="8">
    <location>
        <begin position="175"/>
        <end position="196"/>
    </location>
</feature>
<dbReference type="Pfam" id="PF01032">
    <property type="entry name" value="FecCD"/>
    <property type="match status" value="1"/>
</dbReference>
<dbReference type="InterPro" id="IPR037294">
    <property type="entry name" value="ABC_BtuC-like"/>
</dbReference>
<keyword evidence="3" id="KW-0813">Transport</keyword>
<evidence type="ECO:0000256" key="2">
    <source>
        <dbReference type="ARBA" id="ARBA00007935"/>
    </source>
</evidence>
<keyword evidence="7 8" id="KW-0472">Membrane</keyword>
<feature type="transmembrane region" description="Helical" evidence="8">
    <location>
        <begin position="267"/>
        <end position="291"/>
    </location>
</feature>
<evidence type="ECO:0000256" key="4">
    <source>
        <dbReference type="ARBA" id="ARBA00022475"/>
    </source>
</evidence>
<dbReference type="PANTHER" id="PTHR30472:SF67">
    <property type="entry name" value="PERMEASE OF ABC TRANSPORTER-RELATED"/>
    <property type="match status" value="1"/>
</dbReference>
<feature type="transmembrane region" description="Helical" evidence="8">
    <location>
        <begin position="84"/>
        <end position="101"/>
    </location>
</feature>
<dbReference type="PANTHER" id="PTHR30472">
    <property type="entry name" value="FERRIC ENTEROBACTIN TRANSPORT SYSTEM PERMEASE PROTEIN"/>
    <property type="match status" value="1"/>
</dbReference>
<name>A0A974XJ14_9GAMM</name>
<proteinExistence type="inferred from homology"/>
<dbReference type="AlphaFoldDB" id="A0A974XJ14"/>
<sequence length="356" mass="37895">MQGFLRLRLAKWLTRPLGREDYLLLALLLLALATPLAASAFGAANIDLLQVASVYWHKLLGLPPPQDVPFVNQRILLELRLPRVMLAFICGAGLALSGWVLQTVTRNPLADPFLFGISSGASLGAIVALTVSSALFGSAMLWLTLPLGAFVGATLSVALVLALCGIGLQSQVERMLLAGVATSFLFGAMGSLLLYFSTPEATASVLFWTLGSFARANWTMLWQPLLVFVLFGLALFAGRRRVQALAAGDETAHALGVDVARLRLGSLLACSLMTATLVASCGGIGFVGLMVPHLVRQLFPGRTLLLLTALVGGLFMVWVDVLARCLLPMQELPVGIITAVIGSGFFLLLLSQRRQG</sequence>
<evidence type="ECO:0000313" key="10">
    <source>
        <dbReference type="Proteomes" id="UP000663281"/>
    </source>
</evidence>
<dbReference type="SUPFAM" id="SSF81345">
    <property type="entry name" value="ABC transporter involved in vitamin B12 uptake, BtuC"/>
    <property type="match status" value="1"/>
</dbReference>
<evidence type="ECO:0000313" key="9">
    <source>
        <dbReference type="EMBL" id="QSX29317.1"/>
    </source>
</evidence>
<feature type="transmembrane region" description="Helical" evidence="8">
    <location>
        <begin position="303"/>
        <end position="323"/>
    </location>
</feature>
<dbReference type="GO" id="GO:0005886">
    <property type="term" value="C:plasma membrane"/>
    <property type="evidence" value="ECO:0007669"/>
    <property type="project" value="UniProtKB-SubCell"/>
</dbReference>
<organism evidence="9 10">
    <name type="scientific">Shewanella cyperi</name>
    <dbReference type="NCBI Taxonomy" id="2814292"/>
    <lineage>
        <taxon>Bacteria</taxon>
        <taxon>Pseudomonadati</taxon>
        <taxon>Pseudomonadota</taxon>
        <taxon>Gammaproteobacteria</taxon>
        <taxon>Alteromonadales</taxon>
        <taxon>Shewanellaceae</taxon>
        <taxon>Shewanella</taxon>
    </lineage>
</organism>
<evidence type="ECO:0000256" key="6">
    <source>
        <dbReference type="ARBA" id="ARBA00022989"/>
    </source>
</evidence>
<dbReference type="CDD" id="cd06550">
    <property type="entry name" value="TM_ABC_iron-siderophores_like"/>
    <property type="match status" value="1"/>
</dbReference>
<keyword evidence="6 8" id="KW-1133">Transmembrane helix</keyword>
<evidence type="ECO:0000256" key="3">
    <source>
        <dbReference type="ARBA" id="ARBA00022448"/>
    </source>
</evidence>
<evidence type="ECO:0000256" key="1">
    <source>
        <dbReference type="ARBA" id="ARBA00004651"/>
    </source>
</evidence>
<dbReference type="InterPro" id="IPR000522">
    <property type="entry name" value="ABC_transptr_permease_BtuC"/>
</dbReference>
<dbReference type="RefSeq" id="WP_207324504.1">
    <property type="nucleotide sequence ID" value="NZ_CP071504.1"/>
</dbReference>
<keyword evidence="10" id="KW-1185">Reference proteome</keyword>
<dbReference type="FunFam" id="1.10.3470.10:FF:000001">
    <property type="entry name" value="Vitamin B12 ABC transporter permease BtuC"/>
    <property type="match status" value="1"/>
</dbReference>
<reference evidence="9 10" key="1">
    <citation type="submission" date="2021-03" db="EMBL/GenBank/DDBJ databases">
        <title>Novel species identification of genus Shewanella.</title>
        <authorList>
            <person name="Liu G."/>
            <person name="Zhang Q."/>
        </authorList>
    </citation>
    <scope>NUCLEOTIDE SEQUENCE [LARGE SCALE GENOMIC DNA]</scope>
    <source>
        <strain evidence="9 10">FJAT-53726</strain>
    </source>
</reference>
<comment type="similarity">
    <text evidence="2">Belongs to the binding-protein-dependent transport system permease family. FecCD subfamily.</text>
</comment>
<keyword evidence="5 8" id="KW-0812">Transmembrane</keyword>
<keyword evidence="4" id="KW-1003">Cell membrane</keyword>
<dbReference type="GO" id="GO:0033214">
    <property type="term" value="P:siderophore-iron import into cell"/>
    <property type="evidence" value="ECO:0007669"/>
    <property type="project" value="TreeGrafter"/>
</dbReference>
<dbReference type="Gene3D" id="1.10.3470.10">
    <property type="entry name" value="ABC transporter involved in vitamin B12 uptake, BtuC"/>
    <property type="match status" value="1"/>
</dbReference>
<dbReference type="GO" id="GO:0022857">
    <property type="term" value="F:transmembrane transporter activity"/>
    <property type="evidence" value="ECO:0007669"/>
    <property type="project" value="InterPro"/>
</dbReference>
<comment type="subcellular location">
    <subcellularLocation>
        <location evidence="1">Cell membrane</location>
        <topology evidence="1">Multi-pass membrane protein</topology>
    </subcellularLocation>
</comment>
<dbReference type="EMBL" id="CP071504">
    <property type="protein sequence ID" value="QSX29317.1"/>
    <property type="molecule type" value="Genomic_DNA"/>
</dbReference>
<protein>
    <submittedName>
        <fullName evidence="9">Iron ABC transporter permease</fullName>
    </submittedName>
</protein>
<evidence type="ECO:0000256" key="5">
    <source>
        <dbReference type="ARBA" id="ARBA00022692"/>
    </source>
</evidence>
<feature type="transmembrane region" description="Helical" evidence="8">
    <location>
        <begin position="216"/>
        <end position="237"/>
    </location>
</feature>
<evidence type="ECO:0000256" key="7">
    <source>
        <dbReference type="ARBA" id="ARBA00023136"/>
    </source>
</evidence>
<feature type="transmembrane region" description="Helical" evidence="8">
    <location>
        <begin position="142"/>
        <end position="168"/>
    </location>
</feature>
<dbReference type="Proteomes" id="UP000663281">
    <property type="component" value="Chromosome"/>
</dbReference>